<evidence type="ECO:0000256" key="4">
    <source>
        <dbReference type="ARBA" id="ARBA00023002"/>
    </source>
</evidence>
<dbReference type="InterPro" id="IPR014105">
    <property type="entry name" value="Carotenoid/retinoid_OxRdtase"/>
</dbReference>
<evidence type="ECO:0000313" key="7">
    <source>
        <dbReference type="EMBL" id="SFM39002.1"/>
    </source>
</evidence>
<dbReference type="Pfam" id="PF01593">
    <property type="entry name" value="Amino_oxidase"/>
    <property type="match status" value="1"/>
</dbReference>
<dbReference type="NCBIfam" id="NF045637">
    <property type="entry name" value="carotdesatCrtDProt"/>
    <property type="match status" value="1"/>
</dbReference>
<feature type="domain" description="Amine oxidase" evidence="6">
    <location>
        <begin position="13"/>
        <end position="493"/>
    </location>
</feature>
<evidence type="ECO:0000256" key="3">
    <source>
        <dbReference type="ARBA" id="ARBA00022746"/>
    </source>
</evidence>
<dbReference type="GO" id="GO:0016117">
    <property type="term" value="P:carotenoid biosynthetic process"/>
    <property type="evidence" value="ECO:0007669"/>
    <property type="project" value="UniProtKB-KW"/>
</dbReference>
<evidence type="ECO:0000256" key="2">
    <source>
        <dbReference type="ARBA" id="ARBA00006046"/>
    </source>
</evidence>
<evidence type="ECO:0000313" key="8">
    <source>
        <dbReference type="Proteomes" id="UP000199556"/>
    </source>
</evidence>
<sequence length="501" mass="54262">MNSPRIVIIGAGIGGLSAALELAHRGLDVTVVEKARAPGGKIREVAASGAPMDAGPTVFTMRWVFDELLEAVGESLEAHLTLQPMGVLARHAWGPEERLDLHADPERSAQAIAEFAGAAEAARFQAFCQRARRTYHTLKDTFIRAPQPSPAGLVGRAGMRGLGDLLRISPYDTLWRALGEHFHDPRLRQLFARYSTYCGSSPFQAPATLMLIAHVEQEGVWMVEGGMARIPQALAALATRRGARFYYGRAVAEILVQGGRARGVRLEDGEEIRADAVLSNTDVAALQQGLLGPAPRRAVPAERGRQRSLSAVTWNLRVPVQGFPLLRHNVFFCRDYQAEFEDVFQRGRLPTEPTVYVCAQDRGDRDIDGTGPHSDRLLCLVNAPPLGDRPAPSPEEIARCEETTFRLLERCGLQLEPPGTEAVVSAPPQFETLFPGTGGGLYGQATHGWRASFQRPGTRSRIPGLYLAGGSVHPGAGVPMATLSGRLAASALLSDLSSRRR</sequence>
<evidence type="ECO:0000256" key="1">
    <source>
        <dbReference type="ARBA" id="ARBA00004829"/>
    </source>
</evidence>
<dbReference type="InterPro" id="IPR036188">
    <property type="entry name" value="FAD/NAD-bd_sf"/>
</dbReference>
<protein>
    <submittedName>
        <fullName evidence="7">1-hydroxycarotenoid 3,4-desaturase</fullName>
    </submittedName>
</protein>
<dbReference type="PANTHER" id="PTHR43734">
    <property type="entry name" value="PHYTOENE DESATURASE"/>
    <property type="match status" value="1"/>
</dbReference>
<dbReference type="SUPFAM" id="SSF51905">
    <property type="entry name" value="FAD/NAD(P)-binding domain"/>
    <property type="match status" value="1"/>
</dbReference>
<keyword evidence="4 5" id="KW-0560">Oxidoreductase</keyword>
<dbReference type="InterPro" id="IPR002937">
    <property type="entry name" value="Amino_oxidase"/>
</dbReference>
<dbReference type="OrthoDB" id="9774675at2"/>
<evidence type="ECO:0000256" key="5">
    <source>
        <dbReference type="RuleBase" id="RU362075"/>
    </source>
</evidence>
<proteinExistence type="inferred from homology"/>
<reference evidence="7 8" key="1">
    <citation type="submission" date="2016-10" db="EMBL/GenBank/DDBJ databases">
        <authorList>
            <person name="de Groot N.N."/>
        </authorList>
    </citation>
    <scope>NUCLEOTIDE SEQUENCE [LARGE SCALE GENOMIC DNA]</scope>
    <source>
        <strain evidence="7 8">DSM 4180</strain>
    </source>
</reference>
<name>A0A1I4QFV1_ECTMO</name>
<keyword evidence="8" id="KW-1185">Reference proteome</keyword>
<keyword evidence="3 5" id="KW-0125">Carotenoid biosynthesis</keyword>
<dbReference type="Gene3D" id="3.50.50.60">
    <property type="entry name" value="FAD/NAD(P)-binding domain"/>
    <property type="match status" value="2"/>
</dbReference>
<gene>
    <name evidence="7" type="ORF">SAMN05421721_104126</name>
</gene>
<dbReference type="PANTHER" id="PTHR43734:SF7">
    <property type="entry name" value="4,4'-DIAPONEUROSPORENE OXYGENASE"/>
    <property type="match status" value="1"/>
</dbReference>
<evidence type="ECO:0000259" key="6">
    <source>
        <dbReference type="Pfam" id="PF01593"/>
    </source>
</evidence>
<accession>A0A1I4QFV1</accession>
<comment type="similarity">
    <text evidence="2 5">Belongs to the carotenoid/retinoid oxidoreductase family.</text>
</comment>
<dbReference type="RefSeq" id="WP_090484031.1">
    <property type="nucleotide sequence ID" value="NZ_FOUO01000004.1"/>
</dbReference>
<dbReference type="InterPro" id="IPR054841">
    <property type="entry name" value="carotdesatCrtD"/>
</dbReference>
<dbReference type="EMBL" id="FOUO01000004">
    <property type="protein sequence ID" value="SFM39002.1"/>
    <property type="molecule type" value="Genomic_DNA"/>
</dbReference>
<dbReference type="AlphaFoldDB" id="A0A1I4QFV1"/>
<dbReference type="STRING" id="195064.SAMN05421721_104126"/>
<comment type="pathway">
    <text evidence="1 5">Carotenoid biosynthesis.</text>
</comment>
<dbReference type="Proteomes" id="UP000199556">
    <property type="component" value="Unassembled WGS sequence"/>
</dbReference>
<dbReference type="NCBIfam" id="TIGR02734">
    <property type="entry name" value="crtI_fam"/>
    <property type="match status" value="1"/>
</dbReference>
<dbReference type="GO" id="GO:0016491">
    <property type="term" value="F:oxidoreductase activity"/>
    <property type="evidence" value="ECO:0007669"/>
    <property type="project" value="UniProtKB-KW"/>
</dbReference>
<organism evidence="7 8">
    <name type="scientific">Ectothiorhodospira mobilis</name>
    <dbReference type="NCBI Taxonomy" id="195064"/>
    <lineage>
        <taxon>Bacteria</taxon>
        <taxon>Pseudomonadati</taxon>
        <taxon>Pseudomonadota</taxon>
        <taxon>Gammaproteobacteria</taxon>
        <taxon>Chromatiales</taxon>
        <taxon>Ectothiorhodospiraceae</taxon>
        <taxon>Ectothiorhodospira</taxon>
    </lineage>
</organism>